<proteinExistence type="inferred from homology"/>
<evidence type="ECO:0000256" key="3">
    <source>
        <dbReference type="ARBA" id="ARBA00025745"/>
    </source>
</evidence>
<dbReference type="GO" id="GO:0007165">
    <property type="term" value="P:signal transduction"/>
    <property type="evidence" value="ECO:0007669"/>
    <property type="project" value="InterPro"/>
</dbReference>
<keyword evidence="2" id="KW-0143">Chaperone</keyword>
<dbReference type="PROSITE" id="PS50017">
    <property type="entry name" value="DEATH_DOMAIN"/>
    <property type="match status" value="1"/>
</dbReference>
<protein>
    <recommendedName>
        <fullName evidence="1">Proteasome assembly chaperone 2</fullName>
    </recommendedName>
</protein>
<dbReference type="InterPro" id="IPR011029">
    <property type="entry name" value="DEATH-like_dom_sf"/>
</dbReference>
<organism evidence="5 6">
    <name type="scientific">Trichomalopsis sarcophagae</name>
    <dbReference type="NCBI Taxonomy" id="543379"/>
    <lineage>
        <taxon>Eukaryota</taxon>
        <taxon>Metazoa</taxon>
        <taxon>Ecdysozoa</taxon>
        <taxon>Arthropoda</taxon>
        <taxon>Hexapoda</taxon>
        <taxon>Insecta</taxon>
        <taxon>Pterygota</taxon>
        <taxon>Neoptera</taxon>
        <taxon>Endopterygota</taxon>
        <taxon>Hymenoptera</taxon>
        <taxon>Apocrita</taxon>
        <taxon>Proctotrupomorpha</taxon>
        <taxon>Chalcidoidea</taxon>
        <taxon>Pteromalidae</taxon>
        <taxon>Pteromalinae</taxon>
        <taxon>Trichomalopsis</taxon>
    </lineage>
</organism>
<dbReference type="PANTHER" id="PTHR12970">
    <property type="entry name" value="PROTEASOME ASSEMBLY CHAPERONE 2"/>
    <property type="match status" value="1"/>
</dbReference>
<evidence type="ECO:0000256" key="2">
    <source>
        <dbReference type="ARBA" id="ARBA00023186"/>
    </source>
</evidence>
<evidence type="ECO:0000256" key="1">
    <source>
        <dbReference type="ARBA" id="ARBA00019186"/>
    </source>
</evidence>
<dbReference type="Gene3D" id="3.40.50.10900">
    <property type="entry name" value="PAC-like subunit"/>
    <property type="match status" value="2"/>
</dbReference>
<dbReference type="Pfam" id="PF09754">
    <property type="entry name" value="PAC2"/>
    <property type="match status" value="1"/>
</dbReference>
<dbReference type="OrthoDB" id="10260712at2759"/>
<dbReference type="GO" id="GO:0043248">
    <property type="term" value="P:proteasome assembly"/>
    <property type="evidence" value="ECO:0007669"/>
    <property type="project" value="TreeGrafter"/>
</dbReference>
<dbReference type="InterPro" id="IPR019151">
    <property type="entry name" value="Proteasome_assmbl_chaperone_2"/>
</dbReference>
<dbReference type="InterPro" id="IPR000488">
    <property type="entry name" value="Death_dom"/>
</dbReference>
<dbReference type="Gene3D" id="1.10.533.10">
    <property type="entry name" value="Death Domain, Fas"/>
    <property type="match status" value="1"/>
</dbReference>
<evidence type="ECO:0000259" key="4">
    <source>
        <dbReference type="PROSITE" id="PS50017"/>
    </source>
</evidence>
<evidence type="ECO:0000313" key="5">
    <source>
        <dbReference type="EMBL" id="OXU32039.1"/>
    </source>
</evidence>
<gene>
    <name evidence="5" type="ORF">TSAR_004337</name>
</gene>
<comment type="caution">
    <text evidence="5">The sequence shown here is derived from an EMBL/GenBank/DDBJ whole genome shotgun (WGS) entry which is preliminary data.</text>
</comment>
<feature type="domain" description="Death" evidence="4">
    <location>
        <begin position="69"/>
        <end position="136"/>
    </location>
</feature>
<sequence length="552" mass="62881">MYARKLNPELEKLREEVLGPPSLETVVRNVEEAASKIHSSFLFENEGKELLQKLCLFLSATASGKSYGDWQKFAAVLGLMTEQIKCIDYDFKGLQDPTYYVLLAFSQLAEATMDKIIIALQKIDRPDVINRVTDCFNYFIQDIVQNRSLNLKDGIYKSSTSPRAPLVLCPVIQKHHEINQSLAKVPYKPNITCQSASLKYGSIAMLTFANDGRRTAEEIARIFRSKNPKIGVIILQEQEKHVYSKAEEFIEDCFKQVNYIVPILTVGYLNKINNYVEGENDNTDLDSKYLSKYVAHNNEIMIDLPKGIDLTGYTLILPSVAVGNVGQLTVDLLISSLELRRVGRIFDTSFIPLVGPDPYNETSQDIGTSVDFYIYEEKKVIVLQIRSPLVLRPSNFFIEVLNFVTDYKIGKVIILTSSFGHEKNDEQIRTVPFRYLATENVKAEYGKQFEDMSWIALEPKMLDDFSGQTVLKIHGGGYAKTLFELLGRNNIQCIIVLKFCSEGDNMPDAIELINYFNKWIRLVPVDERNACKLKFPPSWKFLFGNIPPRELY</sequence>
<evidence type="ECO:0000313" key="6">
    <source>
        <dbReference type="Proteomes" id="UP000215335"/>
    </source>
</evidence>
<keyword evidence="6" id="KW-1185">Reference proteome</keyword>
<dbReference type="InterPro" id="IPR016562">
    <property type="entry name" value="Proteasome_assmbl_chp_2_euk"/>
</dbReference>
<dbReference type="STRING" id="543379.A0A232FNE2"/>
<dbReference type="InterPro" id="IPR038389">
    <property type="entry name" value="PSMG2_sf"/>
</dbReference>
<dbReference type="EMBL" id="NNAY01000011">
    <property type="protein sequence ID" value="OXU32039.1"/>
    <property type="molecule type" value="Genomic_DNA"/>
</dbReference>
<dbReference type="SUPFAM" id="SSF47986">
    <property type="entry name" value="DEATH domain"/>
    <property type="match status" value="1"/>
</dbReference>
<comment type="similarity">
    <text evidence="3">Belongs to the PSMG2 family.</text>
</comment>
<dbReference type="GO" id="GO:0005634">
    <property type="term" value="C:nucleus"/>
    <property type="evidence" value="ECO:0007669"/>
    <property type="project" value="TreeGrafter"/>
</dbReference>
<accession>A0A232FNE2</accession>
<dbReference type="GO" id="GO:0005829">
    <property type="term" value="C:cytosol"/>
    <property type="evidence" value="ECO:0007669"/>
    <property type="project" value="TreeGrafter"/>
</dbReference>
<reference evidence="5 6" key="1">
    <citation type="journal article" date="2017" name="Curr. Biol.">
        <title>The Evolution of Venom by Co-option of Single-Copy Genes.</title>
        <authorList>
            <person name="Martinson E.O."/>
            <person name="Mrinalini"/>
            <person name="Kelkar Y.D."/>
            <person name="Chang C.H."/>
            <person name="Werren J.H."/>
        </authorList>
    </citation>
    <scope>NUCLEOTIDE SEQUENCE [LARGE SCALE GENOMIC DNA]</scope>
    <source>
        <strain evidence="5 6">Alberta</strain>
        <tissue evidence="5">Whole body</tissue>
    </source>
</reference>
<dbReference type="Proteomes" id="UP000215335">
    <property type="component" value="Unassembled WGS sequence"/>
</dbReference>
<dbReference type="Pfam" id="PF00531">
    <property type="entry name" value="Death"/>
    <property type="match status" value="1"/>
</dbReference>
<name>A0A232FNE2_9HYME</name>
<dbReference type="AlphaFoldDB" id="A0A232FNE2"/>
<dbReference type="PANTHER" id="PTHR12970:SF1">
    <property type="entry name" value="PROTEASOME ASSEMBLY CHAPERONE 2"/>
    <property type="match status" value="1"/>
</dbReference>